<evidence type="ECO:0000259" key="7">
    <source>
        <dbReference type="PROSITE" id="PS50089"/>
    </source>
</evidence>
<feature type="domain" description="RING-type" evidence="7">
    <location>
        <begin position="373"/>
        <end position="412"/>
    </location>
</feature>
<dbReference type="SMART" id="SM00290">
    <property type="entry name" value="ZnF_UBP"/>
    <property type="match status" value="1"/>
</dbReference>
<sequence>MPSFFFHLAFELCCRPSPGGTGDTSSTRAQISPNTNIFHLPFSSAEVIASKGDPSAAQILPLAPPVRGPSLHAERFSELPGSKTETQGPRRDVQVGPDARQENQRPESALGARAHDWRYDKISVQGIDMLPAGQTANNSGRVNGRISNGIGAGSGGLATKGKYEATELDDTELGWGIVHLYRDAEETRDLNQDVTSNRSSRNNKSLSRRNDHREEPQFRDEDCTTLCILAVPSYLTPSDFLGFVGGKTRDDVSHFRMIRTERVNRYMVLMKFRNGKKAREWRKEWNGKAFNSMEPENCHVVFVKSIEFRTSEAVGQQASFPDITNDPFTPSVAKVDISTNTDTATQTPSMLSTALSTKPKAPPTPALIELPTCPVCLERMDESTGLLTILCQHVFHCSCLQKWKGSGCPVCRYTQEGMGKKSYGTDEDLGLNECTICRSDSNLWICLICGNIGCGRYDAAHAFFHYQQSSHCFAMDLNSQRVWDYAGDGYVHRIAQNKTDGKLVELPSALGDDYAGNGEQDTLDDDYVPRAKLDHIGLEYTHLLTGQLDSQRMYFEEKVERAADKASQANAAAEKAAESAHQALEELAQLRKFHDGLVKETLPALEREKERAQRKAEKFESMARKLEKEWREEKAMNGSLMERIEFLTAETVKLKETNQDLSDQNRDLSFFISGQEQLKDAGEEIQGGTLSIPDLPVQKKKGGKSKR</sequence>
<dbReference type="Pfam" id="PF07576">
    <property type="entry name" value="BRAP2"/>
    <property type="match status" value="1"/>
</dbReference>
<dbReference type="GO" id="GO:0008270">
    <property type="term" value="F:zinc ion binding"/>
    <property type="evidence" value="ECO:0007669"/>
    <property type="project" value="UniProtKB-KW"/>
</dbReference>
<dbReference type="InterPro" id="IPR001607">
    <property type="entry name" value="Znf_UBP"/>
</dbReference>
<evidence type="ECO:0000256" key="6">
    <source>
        <dbReference type="SAM" id="MobiDB-lite"/>
    </source>
</evidence>
<proteinExistence type="predicted"/>
<dbReference type="CDD" id="cd12717">
    <property type="entry name" value="RRM_ETP1"/>
    <property type="match status" value="1"/>
</dbReference>
<feature type="region of interest" description="Disordered" evidence="6">
    <location>
        <begin position="60"/>
        <end position="110"/>
    </location>
</feature>
<keyword evidence="1" id="KW-0479">Metal-binding</keyword>
<keyword evidence="5" id="KW-0175">Coiled coil</keyword>
<dbReference type="InterPro" id="IPR034931">
    <property type="entry name" value="ETP1_RRM"/>
</dbReference>
<feature type="compositionally biased region" description="Basic and acidic residues" evidence="6">
    <location>
        <begin position="208"/>
        <end position="217"/>
    </location>
</feature>
<accession>A0A5M8Q229</accession>
<feature type="coiled-coil region" evidence="5">
    <location>
        <begin position="556"/>
        <end position="664"/>
    </location>
</feature>
<dbReference type="GO" id="GO:0061630">
    <property type="term" value="F:ubiquitin protein ligase activity"/>
    <property type="evidence" value="ECO:0007669"/>
    <property type="project" value="TreeGrafter"/>
</dbReference>
<dbReference type="OrthoDB" id="273556at2759"/>
<evidence type="ECO:0000256" key="4">
    <source>
        <dbReference type="PROSITE-ProRule" id="PRU00502"/>
    </source>
</evidence>
<name>A0A5M8Q229_9LECA</name>
<dbReference type="InterPro" id="IPR001841">
    <property type="entry name" value="Znf_RING"/>
</dbReference>
<dbReference type="CDD" id="cd16457">
    <property type="entry name" value="RING-H2_BRAP2"/>
    <property type="match status" value="1"/>
</dbReference>
<evidence type="ECO:0000259" key="8">
    <source>
        <dbReference type="PROSITE" id="PS50271"/>
    </source>
</evidence>
<evidence type="ECO:0000256" key="3">
    <source>
        <dbReference type="ARBA" id="ARBA00022833"/>
    </source>
</evidence>
<protein>
    <submittedName>
        <fullName evidence="9">RING and UBP finger domain</fullName>
    </submittedName>
</protein>
<dbReference type="Pfam" id="PF13639">
    <property type="entry name" value="zf-RING_2"/>
    <property type="match status" value="1"/>
</dbReference>
<dbReference type="SMART" id="SM00184">
    <property type="entry name" value="RING"/>
    <property type="match status" value="1"/>
</dbReference>
<dbReference type="Gene3D" id="3.30.40.10">
    <property type="entry name" value="Zinc/RING finger domain, C3HC4 (zinc finger)"/>
    <property type="match status" value="2"/>
</dbReference>
<dbReference type="PROSITE" id="PS50089">
    <property type="entry name" value="ZF_RING_2"/>
    <property type="match status" value="1"/>
</dbReference>
<dbReference type="EMBL" id="VXIT01000002">
    <property type="protein sequence ID" value="KAA6415200.1"/>
    <property type="molecule type" value="Genomic_DNA"/>
</dbReference>
<evidence type="ECO:0000313" key="9">
    <source>
        <dbReference type="EMBL" id="KAA6415200.1"/>
    </source>
</evidence>
<dbReference type="GO" id="GO:0007265">
    <property type="term" value="P:Ras protein signal transduction"/>
    <property type="evidence" value="ECO:0007669"/>
    <property type="project" value="TreeGrafter"/>
</dbReference>
<organism evidence="9 10">
    <name type="scientific">Lasallia pustulata</name>
    <dbReference type="NCBI Taxonomy" id="136370"/>
    <lineage>
        <taxon>Eukaryota</taxon>
        <taxon>Fungi</taxon>
        <taxon>Dikarya</taxon>
        <taxon>Ascomycota</taxon>
        <taxon>Pezizomycotina</taxon>
        <taxon>Lecanoromycetes</taxon>
        <taxon>OSLEUM clade</taxon>
        <taxon>Umbilicariomycetidae</taxon>
        <taxon>Umbilicariales</taxon>
        <taxon>Umbilicariaceae</taxon>
        <taxon>Lasallia</taxon>
    </lineage>
</organism>
<feature type="region of interest" description="Disordered" evidence="6">
    <location>
        <begin position="190"/>
        <end position="217"/>
    </location>
</feature>
<dbReference type="InterPro" id="IPR013083">
    <property type="entry name" value="Znf_RING/FYVE/PHD"/>
</dbReference>
<dbReference type="AlphaFoldDB" id="A0A5M8Q229"/>
<evidence type="ECO:0000256" key="2">
    <source>
        <dbReference type="ARBA" id="ARBA00022771"/>
    </source>
</evidence>
<dbReference type="InterPro" id="IPR047243">
    <property type="entry name" value="RING-H2_BRAP2"/>
</dbReference>
<dbReference type="Pfam" id="PF02148">
    <property type="entry name" value="zf-UBP"/>
    <property type="match status" value="1"/>
</dbReference>
<feature type="compositionally biased region" description="Basic residues" evidence="6">
    <location>
        <begin position="698"/>
        <end position="707"/>
    </location>
</feature>
<gene>
    <name evidence="9" type="ORF">FRX48_01953</name>
</gene>
<evidence type="ECO:0000313" key="10">
    <source>
        <dbReference type="Proteomes" id="UP000324767"/>
    </source>
</evidence>
<comment type="caution">
    <text evidence="9">The sequence shown here is derived from an EMBL/GenBank/DDBJ whole genome shotgun (WGS) entry which is preliminary data.</text>
</comment>
<dbReference type="PANTHER" id="PTHR24007:SF7">
    <property type="entry name" value="BRCA1-ASSOCIATED PROTEIN"/>
    <property type="match status" value="1"/>
</dbReference>
<feature type="compositionally biased region" description="Basic and acidic residues" evidence="6">
    <location>
        <begin position="88"/>
        <end position="105"/>
    </location>
</feature>
<reference evidence="9 10" key="1">
    <citation type="submission" date="2019-09" db="EMBL/GenBank/DDBJ databases">
        <title>The hologenome of the rock-dwelling lichen Lasallia pustulata.</title>
        <authorList>
            <person name="Greshake Tzovaras B."/>
            <person name="Segers F."/>
            <person name="Bicker A."/>
            <person name="Dal Grande F."/>
            <person name="Otte J."/>
            <person name="Hankeln T."/>
            <person name="Schmitt I."/>
            <person name="Ebersberger I."/>
        </authorList>
    </citation>
    <scope>NUCLEOTIDE SEQUENCE [LARGE SCALE GENOMIC DNA]</scope>
    <source>
        <strain evidence="9">A1-1</strain>
    </source>
</reference>
<dbReference type="PROSITE" id="PS50271">
    <property type="entry name" value="ZF_UBP"/>
    <property type="match status" value="1"/>
</dbReference>
<dbReference type="InterPro" id="IPR011422">
    <property type="entry name" value="BRAP2/ETP1_RRM"/>
</dbReference>
<dbReference type="PANTHER" id="PTHR24007">
    <property type="entry name" value="BRCA1-ASSOCIATED PROTEIN"/>
    <property type="match status" value="1"/>
</dbReference>
<evidence type="ECO:0000256" key="1">
    <source>
        <dbReference type="ARBA" id="ARBA00022723"/>
    </source>
</evidence>
<feature type="domain" description="UBP-type" evidence="8">
    <location>
        <begin position="409"/>
        <end position="510"/>
    </location>
</feature>
<dbReference type="Proteomes" id="UP000324767">
    <property type="component" value="Unassembled WGS sequence"/>
</dbReference>
<dbReference type="GO" id="GO:0016567">
    <property type="term" value="P:protein ubiquitination"/>
    <property type="evidence" value="ECO:0007669"/>
    <property type="project" value="TreeGrafter"/>
</dbReference>
<evidence type="ECO:0000256" key="5">
    <source>
        <dbReference type="SAM" id="Coils"/>
    </source>
</evidence>
<keyword evidence="3" id="KW-0862">Zinc</keyword>
<dbReference type="GO" id="GO:0005737">
    <property type="term" value="C:cytoplasm"/>
    <property type="evidence" value="ECO:0007669"/>
    <property type="project" value="TreeGrafter"/>
</dbReference>
<feature type="compositionally biased region" description="Low complexity" evidence="6">
    <location>
        <begin position="196"/>
        <end position="205"/>
    </location>
</feature>
<dbReference type="SUPFAM" id="SSF57850">
    <property type="entry name" value="RING/U-box"/>
    <property type="match status" value="1"/>
</dbReference>
<keyword evidence="2 4" id="KW-0863">Zinc-finger</keyword>
<feature type="region of interest" description="Disordered" evidence="6">
    <location>
        <begin position="682"/>
        <end position="707"/>
    </location>
</feature>